<name>A0A7Y2R7N3_9HYPH</name>
<dbReference type="EMBL" id="JABEQY010000019">
    <property type="protein sequence ID" value="NNH65752.1"/>
    <property type="molecule type" value="Genomic_DNA"/>
</dbReference>
<accession>A0A7Y2R7N3</accession>
<dbReference type="RefSeq" id="WP_162118223.1">
    <property type="nucleotide sequence ID" value="NZ_JAAEAB010000022.1"/>
</dbReference>
<evidence type="ECO:0000313" key="2">
    <source>
        <dbReference type="Proteomes" id="UP000530654"/>
    </source>
</evidence>
<gene>
    <name evidence="1" type="ORF">HLI17_21075</name>
</gene>
<organism evidence="1 2">
    <name type="scientific">Rhizobium laguerreae</name>
    <dbReference type="NCBI Taxonomy" id="1076926"/>
    <lineage>
        <taxon>Bacteria</taxon>
        <taxon>Pseudomonadati</taxon>
        <taxon>Pseudomonadota</taxon>
        <taxon>Alphaproteobacteria</taxon>
        <taxon>Hyphomicrobiales</taxon>
        <taxon>Rhizobiaceae</taxon>
        <taxon>Rhizobium/Agrobacterium group</taxon>
        <taxon>Rhizobium</taxon>
    </lineage>
</organism>
<proteinExistence type="predicted"/>
<comment type="caution">
    <text evidence="1">The sequence shown here is derived from an EMBL/GenBank/DDBJ whole genome shotgun (WGS) entry which is preliminary data.</text>
</comment>
<evidence type="ECO:0000313" key="1">
    <source>
        <dbReference type="EMBL" id="NNH65752.1"/>
    </source>
</evidence>
<sequence length="47" mass="4858">MEGCRPSNAGAFSNEEAASEALGGLLVKTGKVALMDKSAERADMRST</sequence>
<dbReference type="AlphaFoldDB" id="A0A7Y2R7N3"/>
<dbReference type="Proteomes" id="UP000530654">
    <property type="component" value="Unassembled WGS sequence"/>
</dbReference>
<reference evidence="1 2" key="1">
    <citation type="submission" date="2020-04" db="EMBL/GenBank/DDBJ databases">
        <title>Rhizobium bacterial biofertilizers improve the content of phenolic compounds of Lactuca sativa L. under non-saline and saline-stress conditions.</title>
        <authorList>
            <person name="Ayuso-Calles M."/>
            <person name="Garcia-Estevez I."/>
            <person name="Jimenez-Gomez A."/>
            <person name="Flores-Felix J.D."/>
            <person name="Escribano-Bailon M."/>
            <person name="Rivas R."/>
        </authorList>
    </citation>
    <scope>NUCLEOTIDE SEQUENCE [LARGE SCALE GENOMIC DNA]</scope>
    <source>
        <strain evidence="1 2">GPTR02</strain>
    </source>
</reference>
<protein>
    <submittedName>
        <fullName evidence="1">Uncharacterized protein</fullName>
    </submittedName>
</protein>